<evidence type="ECO:0000313" key="1">
    <source>
        <dbReference type="EMBL" id="AAM50864.1"/>
    </source>
</evidence>
<proteinExistence type="evidence at transcript level"/>
<sequence length="59" mass="6872">ESERFGNRSSFRSRLRVSQTNPAIKNSSLDTIILDTACIRTPKWQIRRDLTLLYRPCSC</sequence>
<organism evidence="1">
    <name type="scientific">Drosophila melanogaster</name>
    <name type="common">Fruit fly</name>
    <dbReference type="NCBI Taxonomy" id="7227"/>
    <lineage>
        <taxon>Eukaryota</taxon>
        <taxon>Metazoa</taxon>
        <taxon>Ecdysozoa</taxon>
        <taxon>Arthropoda</taxon>
        <taxon>Hexapoda</taxon>
        <taxon>Insecta</taxon>
        <taxon>Pterygota</taxon>
        <taxon>Neoptera</taxon>
        <taxon>Endopterygota</taxon>
        <taxon>Diptera</taxon>
        <taxon>Brachycera</taxon>
        <taxon>Muscomorpha</taxon>
        <taxon>Ephydroidea</taxon>
        <taxon>Drosophilidae</taxon>
        <taxon>Drosophila</taxon>
        <taxon>Sophophora</taxon>
    </lineage>
</organism>
<protein>
    <submittedName>
        <fullName evidence="1">LP03188p</fullName>
    </submittedName>
</protein>
<name>Q8MS93_DROME</name>
<dbReference type="EMBL" id="AY119004">
    <property type="protein sequence ID" value="AAM50864.1"/>
    <property type="molecule type" value="mRNA"/>
</dbReference>
<dbReference type="AlphaFoldDB" id="Q8MS93"/>
<accession>Q8MS93</accession>
<feature type="non-terminal residue" evidence="1">
    <location>
        <position position="1"/>
    </location>
</feature>
<reference evidence="1" key="1">
    <citation type="submission" date="2002-06" db="EMBL/GenBank/DDBJ databases">
        <authorList>
            <person name="Stapleton M."/>
            <person name="Brokstein P."/>
            <person name="Hong L."/>
            <person name="Agbayani A."/>
            <person name="Carlson J."/>
            <person name="Champe M."/>
            <person name="Chavez C."/>
            <person name="Dorsett V."/>
            <person name="Dresnek D."/>
            <person name="Farfan D."/>
            <person name="Frise E."/>
            <person name="George R."/>
            <person name="Gonzalez M."/>
            <person name="Guarin H."/>
            <person name="Kronmiller B."/>
            <person name="Li P."/>
            <person name="Liao G."/>
            <person name="Miranda A."/>
            <person name="Mungall C.J."/>
            <person name="Nunoo J."/>
            <person name="Pacleb J."/>
            <person name="Paragas V."/>
            <person name="Park S."/>
            <person name="Patel S."/>
            <person name="Phouanenavong S."/>
            <person name="Wan K."/>
            <person name="Yu C."/>
            <person name="Lewis S.E."/>
            <person name="Rubin G.M."/>
            <person name="Celniker S."/>
        </authorList>
    </citation>
    <scope>NUCLEOTIDE SEQUENCE</scope>
    <source>
        <strain evidence="1">Berkeley</strain>
    </source>
</reference>